<dbReference type="GO" id="GO:1990351">
    <property type="term" value="C:transporter complex"/>
    <property type="evidence" value="ECO:0007669"/>
    <property type="project" value="TreeGrafter"/>
</dbReference>
<comment type="similarity">
    <text evidence="6">Belongs to the LptE lipoprotein family.</text>
</comment>
<evidence type="ECO:0000256" key="5">
    <source>
        <dbReference type="ARBA" id="ARBA00023288"/>
    </source>
</evidence>
<evidence type="ECO:0000256" key="3">
    <source>
        <dbReference type="ARBA" id="ARBA00023139"/>
    </source>
</evidence>
<comment type="caution">
    <text evidence="8">The sequence shown here is derived from an EMBL/GenBank/DDBJ whole genome shotgun (WGS) entry which is preliminary data.</text>
</comment>
<dbReference type="Proteomes" id="UP001108027">
    <property type="component" value="Unassembled WGS sequence"/>
</dbReference>
<dbReference type="Gene3D" id="3.30.160.150">
    <property type="entry name" value="Lipoprotein like domain"/>
    <property type="match status" value="1"/>
</dbReference>
<dbReference type="Pfam" id="PF04390">
    <property type="entry name" value="LptE"/>
    <property type="match status" value="1"/>
</dbReference>
<evidence type="ECO:0000256" key="6">
    <source>
        <dbReference type="HAMAP-Rule" id="MF_01186"/>
    </source>
</evidence>
<gene>
    <name evidence="6 8" type="primary">lptE</name>
    <name evidence="8" type="ORF">LL252_01590</name>
</gene>
<dbReference type="AlphaFoldDB" id="A0A9Q3UJA5"/>
<protein>
    <recommendedName>
        <fullName evidence="6">LPS-assembly lipoprotein LptE</fullName>
    </recommendedName>
</protein>
<dbReference type="HAMAP" id="MF_01186">
    <property type="entry name" value="LPS_assembly_LptE"/>
    <property type="match status" value="1"/>
</dbReference>
<dbReference type="GO" id="GO:0009279">
    <property type="term" value="C:cell outer membrane"/>
    <property type="evidence" value="ECO:0007669"/>
    <property type="project" value="UniProtKB-SubCell"/>
</dbReference>
<evidence type="ECO:0000256" key="2">
    <source>
        <dbReference type="ARBA" id="ARBA00023136"/>
    </source>
</evidence>
<evidence type="ECO:0000313" key="8">
    <source>
        <dbReference type="EMBL" id="MCC4307250.1"/>
    </source>
</evidence>
<accession>A0A9Q3UJA5</accession>
<sequence>MSLRPALALLFAALLLSACSGWQLRGQTATPNFESITLQGASARLRYTLEDLLEPNGVLVHNQSPYVVEITDEEWNQRTAAVDDRGRAAERELRYEITWQLIDRDTGAMLNPPRRLTAIRSFAYSPDNVTATSDEEDLVRTDLIEDISYRLINQLANASRKIKD</sequence>
<keyword evidence="5 6" id="KW-0449">Lipoprotein</keyword>
<reference evidence="8" key="1">
    <citation type="submission" date="2021-10" db="EMBL/GenBank/DDBJ databases">
        <title>The diversity and Nitrogen Metabolism of Culturable Nitrate-Utilizing Bacteria Within the Oxygen Minimum Zone of the Changjiang (Yangtze River)Estuary.</title>
        <authorList>
            <person name="Zhang D."/>
            <person name="Zheng J."/>
            <person name="Liu S."/>
            <person name="He W."/>
        </authorList>
    </citation>
    <scope>NUCLEOTIDE SEQUENCE</scope>
    <source>
        <strain evidence="8">FXH-223</strain>
    </source>
</reference>
<feature type="chain" id="PRO_5040149342" description="LPS-assembly lipoprotein LptE" evidence="7">
    <location>
        <begin position="19"/>
        <end position="164"/>
    </location>
</feature>
<keyword evidence="4 6" id="KW-0998">Cell outer membrane</keyword>
<evidence type="ECO:0000313" key="9">
    <source>
        <dbReference type="Proteomes" id="UP001108027"/>
    </source>
</evidence>
<dbReference type="PROSITE" id="PS51257">
    <property type="entry name" value="PROKAR_LIPOPROTEIN"/>
    <property type="match status" value="1"/>
</dbReference>
<evidence type="ECO:0000256" key="1">
    <source>
        <dbReference type="ARBA" id="ARBA00022729"/>
    </source>
</evidence>
<organism evidence="8 9">
    <name type="scientific">Alloalcanivorax marinus</name>
    <dbReference type="NCBI Taxonomy" id="1177169"/>
    <lineage>
        <taxon>Bacteria</taxon>
        <taxon>Pseudomonadati</taxon>
        <taxon>Pseudomonadota</taxon>
        <taxon>Gammaproteobacteria</taxon>
        <taxon>Oceanospirillales</taxon>
        <taxon>Alcanivoracaceae</taxon>
        <taxon>Alloalcanivorax</taxon>
    </lineage>
</organism>
<dbReference type="GO" id="GO:0001530">
    <property type="term" value="F:lipopolysaccharide binding"/>
    <property type="evidence" value="ECO:0007669"/>
    <property type="project" value="TreeGrafter"/>
</dbReference>
<comment type="subunit">
    <text evidence="6">Component of the lipopolysaccharide transport and assembly complex. Interacts with LptD.</text>
</comment>
<dbReference type="PANTHER" id="PTHR38098:SF1">
    <property type="entry name" value="LPS-ASSEMBLY LIPOPROTEIN LPTE"/>
    <property type="match status" value="1"/>
</dbReference>
<evidence type="ECO:0000256" key="4">
    <source>
        <dbReference type="ARBA" id="ARBA00023237"/>
    </source>
</evidence>
<dbReference type="InterPro" id="IPR007485">
    <property type="entry name" value="LPS_assembly_LptE"/>
</dbReference>
<keyword evidence="3 6" id="KW-0564">Palmitate</keyword>
<dbReference type="GO" id="GO:0043165">
    <property type="term" value="P:Gram-negative-bacterium-type cell outer membrane assembly"/>
    <property type="evidence" value="ECO:0007669"/>
    <property type="project" value="UniProtKB-UniRule"/>
</dbReference>
<proteinExistence type="inferred from homology"/>
<keyword evidence="2 6" id="KW-0472">Membrane</keyword>
<dbReference type="EMBL" id="JAJGNA010000001">
    <property type="protein sequence ID" value="MCC4307250.1"/>
    <property type="molecule type" value="Genomic_DNA"/>
</dbReference>
<comment type="subcellular location">
    <subcellularLocation>
        <location evidence="6">Cell outer membrane</location>
        <topology evidence="6">Lipid-anchor</topology>
    </subcellularLocation>
</comment>
<keyword evidence="9" id="KW-1185">Reference proteome</keyword>
<dbReference type="GO" id="GO:0015920">
    <property type="term" value="P:lipopolysaccharide transport"/>
    <property type="evidence" value="ECO:0007669"/>
    <property type="project" value="TreeGrafter"/>
</dbReference>
<evidence type="ECO:0000256" key="7">
    <source>
        <dbReference type="SAM" id="SignalP"/>
    </source>
</evidence>
<dbReference type="PANTHER" id="PTHR38098">
    <property type="entry name" value="LPS-ASSEMBLY LIPOPROTEIN LPTE"/>
    <property type="match status" value="1"/>
</dbReference>
<name>A0A9Q3UJA5_9GAMM</name>
<keyword evidence="1 6" id="KW-0732">Signal</keyword>
<comment type="function">
    <text evidence="6">Together with LptD, is involved in the assembly of lipopolysaccharide (LPS) at the surface of the outer membrane. Required for the proper assembly of LptD. Binds LPS and may serve as the LPS recognition site at the outer membrane.</text>
</comment>
<dbReference type="RefSeq" id="WP_204427061.1">
    <property type="nucleotide sequence ID" value="NZ_JADDOL010000003.1"/>
</dbReference>
<feature type="signal peptide" evidence="7">
    <location>
        <begin position="1"/>
        <end position="18"/>
    </location>
</feature>